<protein>
    <submittedName>
        <fullName evidence="2">DUF1275 domain-containing protein</fullName>
    </submittedName>
</protein>
<feature type="transmembrane region" description="Helical" evidence="1">
    <location>
        <begin position="156"/>
        <end position="178"/>
    </location>
</feature>
<keyword evidence="1" id="KW-1133">Transmembrane helix</keyword>
<evidence type="ECO:0000313" key="2">
    <source>
        <dbReference type="EMBL" id="QUR69757.1"/>
    </source>
</evidence>
<proteinExistence type="predicted"/>
<accession>A0A975K1R9</accession>
<dbReference type="Pfam" id="PF06912">
    <property type="entry name" value="DUF1275"/>
    <property type="match status" value="1"/>
</dbReference>
<dbReference type="InterPro" id="IPR010699">
    <property type="entry name" value="DUF1275"/>
</dbReference>
<sequence length="212" mass="23133">MLLTAANASLDSYTYIARGGVFANVQTGNVIFFGLNMSQGKLHDALDHAWPILAFLVGIAVASYLKSGRVHRYLTHPLRWAMLLQAIVLAAIGFVPATVPHNFVTVPISFVTAIQIGLFRNVGDLSYFPAATTGNMMRMVEFGYDRFVNKTEASRGVFTTYAVLILCFATGVLIGALATRAWCVHAIWLSAGFLAITLALIIFDERRKSNSV</sequence>
<name>A0A975K1R9_9MYCO</name>
<feature type="transmembrane region" description="Helical" evidence="1">
    <location>
        <begin position="101"/>
        <end position="119"/>
    </location>
</feature>
<dbReference type="RefSeq" id="WP_211699429.1">
    <property type="nucleotide sequence ID" value="NZ_CP046600.1"/>
</dbReference>
<feature type="transmembrane region" description="Helical" evidence="1">
    <location>
        <begin position="77"/>
        <end position="95"/>
    </location>
</feature>
<dbReference type="Proteomes" id="UP000682202">
    <property type="component" value="Chromosome"/>
</dbReference>
<dbReference type="KEGG" id="mspg:F6B93_11685"/>
<organism evidence="2 3">
    <name type="scientific">Mycobacterium spongiae</name>
    <dbReference type="NCBI Taxonomy" id="886343"/>
    <lineage>
        <taxon>Bacteria</taxon>
        <taxon>Bacillati</taxon>
        <taxon>Actinomycetota</taxon>
        <taxon>Actinomycetes</taxon>
        <taxon>Mycobacteriales</taxon>
        <taxon>Mycobacteriaceae</taxon>
        <taxon>Mycobacterium</taxon>
    </lineage>
</organism>
<dbReference type="PANTHER" id="PTHR37314:SF4">
    <property type="entry name" value="UPF0700 TRANSMEMBRANE PROTEIN YOAK"/>
    <property type="match status" value="1"/>
</dbReference>
<keyword evidence="1" id="KW-0812">Transmembrane</keyword>
<keyword evidence="3" id="KW-1185">Reference proteome</keyword>
<keyword evidence="1" id="KW-0472">Membrane</keyword>
<evidence type="ECO:0000256" key="1">
    <source>
        <dbReference type="SAM" id="Phobius"/>
    </source>
</evidence>
<dbReference type="PANTHER" id="PTHR37314">
    <property type="entry name" value="SLR0142 PROTEIN"/>
    <property type="match status" value="1"/>
</dbReference>
<gene>
    <name evidence="2" type="ORF">F6B93_11685</name>
</gene>
<reference evidence="2" key="1">
    <citation type="submission" date="2019-12" db="EMBL/GenBank/DDBJ databases">
        <title>Mycobacterium spongiae sp. nov.</title>
        <authorList>
            <person name="Stinear T."/>
        </authorList>
    </citation>
    <scope>NUCLEOTIDE SEQUENCE</scope>
    <source>
        <strain evidence="2">FSD4b-SM</strain>
    </source>
</reference>
<evidence type="ECO:0000313" key="3">
    <source>
        <dbReference type="Proteomes" id="UP000682202"/>
    </source>
</evidence>
<dbReference type="EMBL" id="CP046600">
    <property type="protein sequence ID" value="QUR69757.1"/>
    <property type="molecule type" value="Genomic_DNA"/>
</dbReference>
<dbReference type="AlphaFoldDB" id="A0A975K1R9"/>
<feature type="transmembrane region" description="Helical" evidence="1">
    <location>
        <begin position="48"/>
        <end position="65"/>
    </location>
</feature>
<feature type="transmembrane region" description="Helical" evidence="1">
    <location>
        <begin position="184"/>
        <end position="203"/>
    </location>
</feature>